<dbReference type="KEGG" id="mfo:Metfor_1602"/>
<feature type="domain" description="DUF4143" evidence="2">
    <location>
        <begin position="207"/>
        <end position="355"/>
    </location>
</feature>
<dbReference type="InterPro" id="IPR027417">
    <property type="entry name" value="P-loop_NTPase"/>
</dbReference>
<name>L0HD25_METFS</name>
<dbReference type="GeneID" id="14307991"/>
<evidence type="ECO:0000313" key="3">
    <source>
        <dbReference type="EMBL" id="AGB02632.1"/>
    </source>
</evidence>
<dbReference type="eggNOG" id="arCOG03167">
    <property type="taxonomic scope" value="Archaea"/>
</dbReference>
<dbReference type="Pfam" id="PF13173">
    <property type="entry name" value="AAA_14"/>
    <property type="match status" value="1"/>
</dbReference>
<reference evidence="4" key="1">
    <citation type="submission" date="2011-12" db="EMBL/GenBank/DDBJ databases">
        <title>Complete sequence of Methanoregula formicicum SMSP.</title>
        <authorList>
            <person name="Lucas S."/>
            <person name="Han J."/>
            <person name="Lapidus A."/>
            <person name="Cheng J.-F."/>
            <person name="Goodwin L."/>
            <person name="Pitluck S."/>
            <person name="Peters L."/>
            <person name="Ovchinnikova G."/>
            <person name="Teshima H."/>
            <person name="Detter J.C."/>
            <person name="Han C."/>
            <person name="Tapia R."/>
            <person name="Land M."/>
            <person name="Hauser L."/>
            <person name="Kyrpides N."/>
            <person name="Ivanova N."/>
            <person name="Pagani I."/>
            <person name="Imachi H."/>
            <person name="Tamaki H."/>
            <person name="Sekiguchi Y."/>
            <person name="Kamagata Y."/>
            <person name="Cadillo-Quiroz H."/>
            <person name="Zinder S."/>
            <person name="Liu W.-T."/>
            <person name="Woyke T."/>
        </authorList>
    </citation>
    <scope>NUCLEOTIDE SEQUENCE [LARGE SCALE GENOMIC DNA]</scope>
    <source>
        <strain evidence="4">DSM 22288 / NBRC 105244 / SMSP</strain>
    </source>
</reference>
<evidence type="ECO:0000259" key="2">
    <source>
        <dbReference type="Pfam" id="PF13635"/>
    </source>
</evidence>
<dbReference type="PANTHER" id="PTHR33295">
    <property type="entry name" value="ATPASE"/>
    <property type="match status" value="1"/>
</dbReference>
<dbReference type="SUPFAM" id="SSF52540">
    <property type="entry name" value="P-loop containing nucleoside triphosphate hydrolases"/>
    <property type="match status" value="1"/>
</dbReference>
<dbReference type="AlphaFoldDB" id="L0HD25"/>
<protein>
    <submittedName>
        <fullName evidence="3">Putative ATPase (AAA+ superfamily)</fullName>
    </submittedName>
</protein>
<dbReference type="InterPro" id="IPR025420">
    <property type="entry name" value="DUF4143"/>
</dbReference>
<organism evidence="3 4">
    <name type="scientific">Methanoregula formicica (strain DSM 22288 / NBRC 105244 / SMSP)</name>
    <dbReference type="NCBI Taxonomy" id="593750"/>
    <lineage>
        <taxon>Archaea</taxon>
        <taxon>Methanobacteriati</taxon>
        <taxon>Methanobacteriota</taxon>
        <taxon>Stenosarchaea group</taxon>
        <taxon>Methanomicrobia</taxon>
        <taxon>Methanomicrobiales</taxon>
        <taxon>Methanoregulaceae</taxon>
        <taxon>Methanoregula</taxon>
    </lineage>
</organism>
<dbReference type="InParanoid" id="L0HD25"/>
<dbReference type="OrthoDB" id="371918at2157"/>
<dbReference type="Proteomes" id="UP000010824">
    <property type="component" value="Chromosome"/>
</dbReference>
<accession>L0HD25</accession>
<dbReference type="HOGENOM" id="CLU_041527_0_0_2"/>
<dbReference type="InterPro" id="IPR041682">
    <property type="entry name" value="AAA_14"/>
</dbReference>
<sequence length="424" mass="48274">MTVRDTLLVQQRDLQRALAETYVERDTRIAGSGTSLIKVITGPRRAGKSFFAIHHLARSSDRSFGYVNFDDERLTNLLDYDEIIAAVDSVYNKPKVLLLDEVQNLPEWELFVNRLARQGYDLVITGSNAHLLSAELSTHLTGRYLQTFILPFSFAEFLRLTSRELTMQEKIAALPAYAEGGGYPEPLVKRFSSRDYLATLFDSIVYKDIVKRFRVRSVQGIEDLARYLLSNTASEYSYGSLARITRSKSPMTVQKYLGYLEETFLFFSLPRFSFRVKDQVASNKKIYCSDTGFIAAKAFRFSGNRGKMYENLVAIALWKLQLQGQASVFYWKNAQQEEVDFVIQKGGQVTALIQVCTDLTVEKTRSREIRALLKASRELKCDNLVILSERVEKIETAEWFGMVGTVHYIPLWKWLVGPGDSSGS</sequence>
<reference evidence="3 4" key="2">
    <citation type="journal article" date="2014" name="Genome Announc.">
        <title>Complete Genome Sequence of Methanoregula formicica SMSPT, a Mesophilic Hydrogenotrophic Methanogen Isolated from a Methanogenic Upflow Anaerobic Sludge Blanket Reactor.</title>
        <authorList>
            <person name="Yamamoto K."/>
            <person name="Tamaki H."/>
            <person name="Cadillo-Quiroz H."/>
            <person name="Imachi H."/>
            <person name="Kyrpides N."/>
            <person name="Woyke T."/>
            <person name="Goodwin L."/>
            <person name="Zinder S.H."/>
            <person name="Kamagata Y."/>
            <person name="Liu W.T."/>
        </authorList>
    </citation>
    <scope>NUCLEOTIDE SEQUENCE [LARGE SCALE GENOMIC DNA]</scope>
    <source>
        <strain evidence="4">DSM 22288 / NBRC 105244 / SMSP</strain>
    </source>
</reference>
<keyword evidence="4" id="KW-1185">Reference proteome</keyword>
<dbReference type="RefSeq" id="WP_015285595.1">
    <property type="nucleotide sequence ID" value="NC_019943.1"/>
</dbReference>
<dbReference type="Pfam" id="PF13635">
    <property type="entry name" value="DUF4143"/>
    <property type="match status" value="1"/>
</dbReference>
<feature type="domain" description="AAA" evidence="1">
    <location>
        <begin position="37"/>
        <end position="158"/>
    </location>
</feature>
<dbReference type="EMBL" id="CP003167">
    <property type="protein sequence ID" value="AGB02632.1"/>
    <property type="molecule type" value="Genomic_DNA"/>
</dbReference>
<gene>
    <name evidence="3" type="ordered locus">Metfor_1602</name>
</gene>
<evidence type="ECO:0000313" key="4">
    <source>
        <dbReference type="Proteomes" id="UP000010824"/>
    </source>
</evidence>
<proteinExistence type="predicted"/>
<dbReference type="PANTHER" id="PTHR33295:SF8">
    <property type="entry name" value="AAA+ ATPASE DOMAIN-CONTAINING PROTEIN"/>
    <property type="match status" value="1"/>
</dbReference>
<evidence type="ECO:0000259" key="1">
    <source>
        <dbReference type="Pfam" id="PF13173"/>
    </source>
</evidence>
<dbReference type="STRING" id="593750.Metfor_1602"/>